<proteinExistence type="predicted"/>
<evidence type="ECO:0008006" key="4">
    <source>
        <dbReference type="Google" id="ProtNLM"/>
    </source>
</evidence>
<evidence type="ECO:0000313" key="3">
    <source>
        <dbReference type="Proteomes" id="UP000265566"/>
    </source>
</evidence>
<keyword evidence="1" id="KW-0812">Transmembrane</keyword>
<name>A0A396HZS2_MEDTR</name>
<dbReference type="AlphaFoldDB" id="A0A396HZS2"/>
<gene>
    <name evidence="2" type="ORF">MtrunA17_Chr4g0006511</name>
</gene>
<evidence type="ECO:0000313" key="2">
    <source>
        <dbReference type="EMBL" id="RHN58819.1"/>
    </source>
</evidence>
<dbReference type="Gramene" id="rna20769">
    <property type="protein sequence ID" value="RHN58819.1"/>
    <property type="gene ID" value="gene20769"/>
</dbReference>
<reference evidence="3" key="1">
    <citation type="journal article" date="2018" name="Nat. Plants">
        <title>Whole-genome landscape of Medicago truncatula symbiotic genes.</title>
        <authorList>
            <person name="Pecrix Y."/>
            <person name="Staton S.E."/>
            <person name="Sallet E."/>
            <person name="Lelandais-Briere C."/>
            <person name="Moreau S."/>
            <person name="Carrere S."/>
            <person name="Blein T."/>
            <person name="Jardinaud M.F."/>
            <person name="Latrasse D."/>
            <person name="Zouine M."/>
            <person name="Zahm M."/>
            <person name="Kreplak J."/>
            <person name="Mayjonade B."/>
            <person name="Satge C."/>
            <person name="Perez M."/>
            <person name="Cauet S."/>
            <person name="Marande W."/>
            <person name="Chantry-Darmon C."/>
            <person name="Lopez-Roques C."/>
            <person name="Bouchez O."/>
            <person name="Berard A."/>
            <person name="Debelle F."/>
            <person name="Munos S."/>
            <person name="Bendahmane A."/>
            <person name="Berges H."/>
            <person name="Niebel A."/>
            <person name="Buitink J."/>
            <person name="Frugier F."/>
            <person name="Benhamed M."/>
            <person name="Crespi M."/>
            <person name="Gouzy J."/>
            <person name="Gamas P."/>
        </authorList>
    </citation>
    <scope>NUCLEOTIDE SEQUENCE [LARGE SCALE GENOMIC DNA]</scope>
    <source>
        <strain evidence="3">cv. Jemalong A17</strain>
    </source>
</reference>
<dbReference type="Proteomes" id="UP000265566">
    <property type="component" value="Chromosome 4"/>
</dbReference>
<keyword evidence="1" id="KW-0472">Membrane</keyword>
<comment type="caution">
    <text evidence="2">The sequence shown here is derived from an EMBL/GenBank/DDBJ whole genome shotgun (WGS) entry which is preliminary data.</text>
</comment>
<sequence>MPPKIIVKVESSISRLQPSKLIKLNFFCLTIVNIPLYAEKFACFSIFI</sequence>
<evidence type="ECO:0000256" key="1">
    <source>
        <dbReference type="SAM" id="Phobius"/>
    </source>
</evidence>
<dbReference type="EMBL" id="PSQE01000004">
    <property type="protein sequence ID" value="RHN58819.1"/>
    <property type="molecule type" value="Genomic_DNA"/>
</dbReference>
<protein>
    <recommendedName>
        <fullName evidence="4">Transmembrane protein</fullName>
    </recommendedName>
</protein>
<feature type="transmembrane region" description="Helical" evidence="1">
    <location>
        <begin position="21"/>
        <end position="38"/>
    </location>
</feature>
<keyword evidence="1" id="KW-1133">Transmembrane helix</keyword>
<organism evidence="2 3">
    <name type="scientific">Medicago truncatula</name>
    <name type="common">Barrel medic</name>
    <name type="synonym">Medicago tribuloides</name>
    <dbReference type="NCBI Taxonomy" id="3880"/>
    <lineage>
        <taxon>Eukaryota</taxon>
        <taxon>Viridiplantae</taxon>
        <taxon>Streptophyta</taxon>
        <taxon>Embryophyta</taxon>
        <taxon>Tracheophyta</taxon>
        <taxon>Spermatophyta</taxon>
        <taxon>Magnoliopsida</taxon>
        <taxon>eudicotyledons</taxon>
        <taxon>Gunneridae</taxon>
        <taxon>Pentapetalae</taxon>
        <taxon>rosids</taxon>
        <taxon>fabids</taxon>
        <taxon>Fabales</taxon>
        <taxon>Fabaceae</taxon>
        <taxon>Papilionoideae</taxon>
        <taxon>50 kb inversion clade</taxon>
        <taxon>NPAAA clade</taxon>
        <taxon>Hologalegina</taxon>
        <taxon>IRL clade</taxon>
        <taxon>Trifolieae</taxon>
        <taxon>Medicago</taxon>
    </lineage>
</organism>
<accession>A0A396HZS2</accession>